<keyword evidence="2" id="KW-1185">Reference proteome</keyword>
<comment type="caution">
    <text evidence="1">The sequence shown here is derived from an EMBL/GenBank/DDBJ whole genome shotgun (WGS) entry which is preliminary data.</text>
</comment>
<dbReference type="AlphaFoldDB" id="A0AAD4KN64"/>
<name>A0AAD4KN64_9EURO</name>
<evidence type="ECO:0000313" key="2">
    <source>
        <dbReference type="Proteomes" id="UP001201262"/>
    </source>
</evidence>
<dbReference type="GeneID" id="70244701"/>
<dbReference type="EMBL" id="JAJTJA010000011">
    <property type="protein sequence ID" value="KAH8691865.1"/>
    <property type="molecule type" value="Genomic_DNA"/>
</dbReference>
<proteinExistence type="predicted"/>
<evidence type="ECO:0000313" key="1">
    <source>
        <dbReference type="EMBL" id="KAH8691865.1"/>
    </source>
</evidence>
<gene>
    <name evidence="1" type="ORF">BGW36DRAFT_362896</name>
</gene>
<sequence>MTYPCITLHIQENVSFSWENDYSNVASSDLEGLLLQSRHAVTSLEAELERRQLRRGLGGLSRVDDCWIRLQKQARQIQIRGRLDDKGKKQAKIAVGSLNGVTEKSANFYREFLQDVLHDCGSEFVILCAAALGKHRVVNLKKDDRISLLGRIKTEMQTIKVSALSVIAKDYQMPSGQAGYSRSAFLPLDEMGANVILEATRKDRNLLGIALPDAHETLPYIVIPHQICANIMRLYTS</sequence>
<protein>
    <submittedName>
        <fullName evidence="1">Uncharacterized protein</fullName>
    </submittedName>
</protein>
<dbReference type="Proteomes" id="UP001201262">
    <property type="component" value="Unassembled WGS sequence"/>
</dbReference>
<organism evidence="1 2">
    <name type="scientific">Talaromyces proteolyticus</name>
    <dbReference type="NCBI Taxonomy" id="1131652"/>
    <lineage>
        <taxon>Eukaryota</taxon>
        <taxon>Fungi</taxon>
        <taxon>Dikarya</taxon>
        <taxon>Ascomycota</taxon>
        <taxon>Pezizomycotina</taxon>
        <taxon>Eurotiomycetes</taxon>
        <taxon>Eurotiomycetidae</taxon>
        <taxon>Eurotiales</taxon>
        <taxon>Trichocomaceae</taxon>
        <taxon>Talaromyces</taxon>
        <taxon>Talaromyces sect. Bacilispori</taxon>
    </lineage>
</organism>
<dbReference type="RefSeq" id="XP_046067862.1">
    <property type="nucleotide sequence ID" value="XM_046214414.1"/>
</dbReference>
<reference evidence="1" key="1">
    <citation type="submission" date="2021-12" db="EMBL/GenBank/DDBJ databases">
        <title>Convergent genome expansion in fungi linked to evolution of root-endophyte symbiosis.</title>
        <authorList>
            <consortium name="DOE Joint Genome Institute"/>
            <person name="Ke Y.-H."/>
            <person name="Bonito G."/>
            <person name="Liao H.-L."/>
            <person name="Looney B."/>
            <person name="Rojas-Flechas A."/>
            <person name="Nash J."/>
            <person name="Hameed K."/>
            <person name="Schadt C."/>
            <person name="Martin F."/>
            <person name="Crous P.W."/>
            <person name="Miettinen O."/>
            <person name="Magnuson J.K."/>
            <person name="Labbe J."/>
            <person name="Jacobson D."/>
            <person name="Doktycz M.J."/>
            <person name="Veneault-Fourrey C."/>
            <person name="Kuo A."/>
            <person name="Mondo S."/>
            <person name="Calhoun S."/>
            <person name="Riley R."/>
            <person name="Ohm R."/>
            <person name="LaButti K."/>
            <person name="Andreopoulos B."/>
            <person name="Pangilinan J."/>
            <person name="Nolan M."/>
            <person name="Tritt A."/>
            <person name="Clum A."/>
            <person name="Lipzen A."/>
            <person name="Daum C."/>
            <person name="Barry K."/>
            <person name="Grigoriev I.V."/>
            <person name="Vilgalys R."/>
        </authorList>
    </citation>
    <scope>NUCLEOTIDE SEQUENCE</scope>
    <source>
        <strain evidence="1">PMI_201</strain>
    </source>
</reference>
<accession>A0AAD4KN64</accession>